<dbReference type="Proteomes" id="UP001628179">
    <property type="component" value="Unassembled WGS sequence"/>
</dbReference>
<sequence length="490" mass="53662">MASLLSTLLLLGVGALPARAAISAWWTEIGPQVILQNETTGLIRYSACNSYDDPKYSYTDGSVLSLTHKPRLGTPLAGTGYWADRMTIASIYYMEENGEIANALFHCNMTTGLFQSQGNWIVSNQVPSIHANSGLAAILLGPLGGYRVYYHDQDGAINELGYTQEYEWQYRGVISQDVNSLSALAAAFYGIENITVASPRDDSNIATTRWHRDGGWHRTTLPQTLRGDPTDLLERNEIAINETAPANFSLPAWDGNTSSIGISIDSQNTRFLWYIGNDNSLYSVANQNSFWSPRANQSNAFWPQADRPNADLAVAYKMRSNNVRIYYMVGGHLSEIKYEDNLWKGWSTVAPVPVVDATQPSRPTDSATDAGLSTGAKAGIGVGVSLSAIALGTIIAVLVLMRRRKQRHQQLPQTEAESVVGSGTSAPSYGSPTDTWDKNASPAPKYQVHQLDSATRPSELGVPQPVYELPNQMYTHELVAEPPQRATEQR</sequence>
<keyword evidence="3" id="KW-0732">Signal</keyword>
<evidence type="ECO:0000256" key="1">
    <source>
        <dbReference type="SAM" id="MobiDB-lite"/>
    </source>
</evidence>
<feature type="signal peptide" evidence="3">
    <location>
        <begin position="1"/>
        <end position="20"/>
    </location>
</feature>
<proteinExistence type="predicted"/>
<keyword evidence="5" id="KW-1185">Reference proteome</keyword>
<dbReference type="GeneID" id="98172608"/>
<comment type="caution">
    <text evidence="4">The sequence shown here is derived from an EMBL/GenBank/DDBJ whole genome shotgun (WGS) entry which is preliminary data.</text>
</comment>
<feature type="compositionally biased region" description="Polar residues" evidence="1">
    <location>
        <begin position="409"/>
        <end position="434"/>
    </location>
</feature>
<accession>A0ABQ0G1L9</accession>
<keyword evidence="2" id="KW-1133">Transmembrane helix</keyword>
<gene>
    <name evidence="4" type="ORF">MFIFM68171_01863</name>
</gene>
<name>A0ABQ0G1L9_9PEZI</name>
<evidence type="ECO:0000256" key="3">
    <source>
        <dbReference type="SAM" id="SignalP"/>
    </source>
</evidence>
<evidence type="ECO:0000313" key="4">
    <source>
        <dbReference type="EMBL" id="GAB1311653.1"/>
    </source>
</evidence>
<dbReference type="SUPFAM" id="SSF89372">
    <property type="entry name" value="Fucose-specific lectin"/>
    <property type="match status" value="1"/>
</dbReference>
<feature type="region of interest" description="Disordered" evidence="1">
    <location>
        <begin position="409"/>
        <end position="464"/>
    </location>
</feature>
<dbReference type="EMBL" id="BAAFSV010000001">
    <property type="protein sequence ID" value="GAB1311653.1"/>
    <property type="molecule type" value="Genomic_DNA"/>
</dbReference>
<keyword evidence="2" id="KW-0812">Transmembrane</keyword>
<dbReference type="RefSeq" id="XP_070913386.1">
    <property type="nucleotide sequence ID" value="XM_071057285.1"/>
</dbReference>
<dbReference type="CDD" id="cd21699">
    <property type="entry name" value="JMTM_APP_like"/>
    <property type="match status" value="1"/>
</dbReference>
<feature type="transmembrane region" description="Helical" evidence="2">
    <location>
        <begin position="378"/>
        <end position="401"/>
    </location>
</feature>
<feature type="chain" id="PRO_5047517245" evidence="3">
    <location>
        <begin position="21"/>
        <end position="490"/>
    </location>
</feature>
<evidence type="ECO:0000313" key="5">
    <source>
        <dbReference type="Proteomes" id="UP001628179"/>
    </source>
</evidence>
<keyword evidence="2" id="KW-0472">Membrane</keyword>
<reference evidence="4 5" key="1">
    <citation type="submission" date="2024-09" db="EMBL/GenBank/DDBJ databases">
        <title>Itraconazole resistance in Madurella fahalii resulting from another homologue of gene encoding cytochrome P450 14-alpha sterol demethylase (CYP51).</title>
        <authorList>
            <person name="Yoshioka I."/>
            <person name="Fahal A.H."/>
            <person name="Kaneko S."/>
            <person name="Yaguchi T."/>
        </authorList>
    </citation>
    <scope>NUCLEOTIDE SEQUENCE [LARGE SCALE GENOMIC DNA]</scope>
    <source>
        <strain evidence="4 5">IFM 68171</strain>
    </source>
</reference>
<dbReference type="Gene3D" id="2.120.10.70">
    <property type="entry name" value="Fucose-specific lectin"/>
    <property type="match status" value="2"/>
</dbReference>
<evidence type="ECO:0000256" key="2">
    <source>
        <dbReference type="SAM" id="Phobius"/>
    </source>
</evidence>
<protein>
    <submittedName>
        <fullName evidence="4">Fucose-specific lectin</fullName>
    </submittedName>
</protein>
<organism evidence="4 5">
    <name type="scientific">Madurella fahalii</name>
    <dbReference type="NCBI Taxonomy" id="1157608"/>
    <lineage>
        <taxon>Eukaryota</taxon>
        <taxon>Fungi</taxon>
        <taxon>Dikarya</taxon>
        <taxon>Ascomycota</taxon>
        <taxon>Pezizomycotina</taxon>
        <taxon>Sordariomycetes</taxon>
        <taxon>Sordariomycetidae</taxon>
        <taxon>Sordariales</taxon>
        <taxon>Sordariales incertae sedis</taxon>
        <taxon>Madurella</taxon>
    </lineage>
</organism>